<dbReference type="Gene3D" id="3.40.33.10">
    <property type="entry name" value="CAP"/>
    <property type="match status" value="1"/>
</dbReference>
<protein>
    <submittedName>
        <fullName evidence="3">SCP domain-containing protein</fullName>
    </submittedName>
</protein>
<organism evidence="2 3">
    <name type="scientific">Parastrongyloides trichosuri</name>
    <name type="common">Possum-specific nematode worm</name>
    <dbReference type="NCBI Taxonomy" id="131310"/>
    <lineage>
        <taxon>Eukaryota</taxon>
        <taxon>Metazoa</taxon>
        <taxon>Ecdysozoa</taxon>
        <taxon>Nematoda</taxon>
        <taxon>Chromadorea</taxon>
        <taxon>Rhabditida</taxon>
        <taxon>Tylenchina</taxon>
        <taxon>Panagrolaimomorpha</taxon>
        <taxon>Strongyloidoidea</taxon>
        <taxon>Strongyloididae</taxon>
        <taxon>Parastrongyloides</taxon>
    </lineage>
</organism>
<reference evidence="3" key="1">
    <citation type="submission" date="2017-02" db="UniProtKB">
        <authorList>
            <consortium name="WormBaseParasite"/>
        </authorList>
    </citation>
    <scope>IDENTIFICATION</scope>
</reference>
<keyword evidence="2" id="KW-1185">Reference proteome</keyword>
<dbReference type="Pfam" id="PF00188">
    <property type="entry name" value="CAP"/>
    <property type="match status" value="1"/>
</dbReference>
<evidence type="ECO:0000313" key="3">
    <source>
        <dbReference type="WBParaSite" id="PTRK_0000357400.1"/>
    </source>
</evidence>
<name>A0A0N4Z8H7_PARTI</name>
<dbReference type="Proteomes" id="UP000038045">
    <property type="component" value="Unplaced"/>
</dbReference>
<evidence type="ECO:0000259" key="1">
    <source>
        <dbReference type="Pfam" id="PF00188"/>
    </source>
</evidence>
<sequence>MREDIDLTFQNDNKIDGEIKAQASSVQLDRVVENWDGEHSNYDFNNYVYEAPDNAKNFEQLVWRDSHFVGCAIGKAGNSDTYCVVCKDSSRGNIPGRYPNNVLKA</sequence>
<proteinExistence type="predicted"/>
<accession>A0A0N4Z8H7</accession>
<dbReference type="AlphaFoldDB" id="A0A0N4Z8H7"/>
<dbReference type="WBParaSite" id="PTRK_0000357400.1">
    <property type="protein sequence ID" value="PTRK_0000357400.1"/>
    <property type="gene ID" value="PTRK_0000357400"/>
</dbReference>
<evidence type="ECO:0000313" key="2">
    <source>
        <dbReference type="Proteomes" id="UP000038045"/>
    </source>
</evidence>
<dbReference type="InterPro" id="IPR035940">
    <property type="entry name" value="CAP_sf"/>
</dbReference>
<feature type="domain" description="SCP" evidence="1">
    <location>
        <begin position="21"/>
        <end position="86"/>
    </location>
</feature>
<dbReference type="SUPFAM" id="SSF55797">
    <property type="entry name" value="PR-1-like"/>
    <property type="match status" value="1"/>
</dbReference>
<dbReference type="InterPro" id="IPR014044">
    <property type="entry name" value="CAP_dom"/>
</dbReference>